<sequence>MTGTPTGTANPAGPYRVGPYPGLRRTYKRQLPALQSGKIAYWMYQTYSTTGIQKW</sequence>
<reference evidence="1 2" key="1">
    <citation type="submission" date="2019-06" db="EMBL/GenBank/DDBJ databases">
        <title>Complete genome sequence of Methanoculleus chikugoensis strain MG62.</title>
        <authorList>
            <person name="Asakawa S."/>
            <person name="Dianou D."/>
        </authorList>
    </citation>
    <scope>NUCLEOTIDE SEQUENCE [LARGE SCALE GENOMIC DNA]</scope>
    <source>
        <strain evidence="1 2">MG62</strain>
    </source>
</reference>
<gene>
    <name evidence="1" type="ORF">MchiMG62_14060</name>
</gene>
<evidence type="ECO:0000313" key="2">
    <source>
        <dbReference type="Proteomes" id="UP000824969"/>
    </source>
</evidence>
<protein>
    <submittedName>
        <fullName evidence="1">Uncharacterized protein</fullName>
    </submittedName>
</protein>
<proteinExistence type="predicted"/>
<name>A0ABN5XLY7_9EURY</name>
<evidence type="ECO:0000313" key="1">
    <source>
        <dbReference type="EMBL" id="BBL68225.1"/>
    </source>
</evidence>
<dbReference type="Proteomes" id="UP000824969">
    <property type="component" value="Chromosome"/>
</dbReference>
<keyword evidence="2" id="KW-1185">Reference proteome</keyword>
<dbReference type="EMBL" id="AP019781">
    <property type="protein sequence ID" value="BBL68225.1"/>
    <property type="molecule type" value="Genomic_DNA"/>
</dbReference>
<organism evidence="1 2">
    <name type="scientific">Methanoculleus chikugoensis</name>
    <dbReference type="NCBI Taxonomy" id="118126"/>
    <lineage>
        <taxon>Archaea</taxon>
        <taxon>Methanobacteriati</taxon>
        <taxon>Methanobacteriota</taxon>
        <taxon>Stenosarchaea group</taxon>
        <taxon>Methanomicrobia</taxon>
        <taxon>Methanomicrobiales</taxon>
        <taxon>Methanomicrobiaceae</taxon>
        <taxon>Methanoculleus</taxon>
    </lineage>
</organism>
<accession>A0ABN5XLY7</accession>